<dbReference type="GO" id="GO:0004451">
    <property type="term" value="F:isocitrate lyase activity"/>
    <property type="evidence" value="ECO:0007669"/>
    <property type="project" value="UniProtKB-UniRule"/>
</dbReference>
<gene>
    <name evidence="12" type="ORF">AB432_000245</name>
</gene>
<dbReference type="CDD" id="cd00377">
    <property type="entry name" value="ICL_PEPM"/>
    <property type="match status" value="1"/>
</dbReference>
<name>A0A2Z4MAV3_BREBE</name>
<keyword evidence="6 12" id="KW-0456">Lyase</keyword>
<dbReference type="EMBL" id="CP030117">
    <property type="protein sequence ID" value="AWX53614.1"/>
    <property type="molecule type" value="Genomic_DNA"/>
</dbReference>
<dbReference type="EC" id="4.1.3.1" evidence="3 8"/>
<evidence type="ECO:0000313" key="12">
    <source>
        <dbReference type="EMBL" id="AWX53614.1"/>
    </source>
</evidence>
<dbReference type="PIRSF" id="PIRSF001362">
    <property type="entry name" value="Isocit_lyase"/>
    <property type="match status" value="1"/>
</dbReference>
<dbReference type="PROSITE" id="PS00161">
    <property type="entry name" value="ISOCITRATE_LYASE"/>
    <property type="match status" value="1"/>
</dbReference>
<comment type="cofactor">
    <cofactor evidence="11">
        <name>Mg(2+)</name>
        <dbReference type="ChEBI" id="CHEBI:18420"/>
    </cofactor>
    <text evidence="11">Can also use Mn(2+) ion.</text>
</comment>
<sequence length="429" mass="47248">MTKVNKQEAIQQVEQSWQEERFQGITRPYSAEDVVRLRGSVQIEYTLARLGAERLWGLLHTEHHIKALGALTGNQAIQQVKAGLKAIYLSGWQVAADANLSGQMYPDQSLYPANSVPQVVKRINQALQRADQIDQSEGGTETNWFAPIVADAEAGFGGPLNVFELMKGMIEAGAAGVHFEDQLASEKKCGHMGGKVLIPTQAAVRNLISARFAADVMGVPTIIVARTDANGAFLITSDIDEQDKPFLTGERTAEGFFRLRGGLDAAIARGLAYAPYADLIWCETSEPNLEEARRFAEAIHAKYPGKLLAYNCSPSFNWKKKLDEKTIARFQEEIGEMGYKFQFVTLAGFHSLNYSMFELARGYRDRGMAAYSELQQAEFASEVHGYTATRHQREVGTGYFDEVAQVISGGNSSTTALSGSTEEEQFAHN</sequence>
<dbReference type="InterPro" id="IPR040442">
    <property type="entry name" value="Pyrv_kinase-like_dom_sf"/>
</dbReference>
<evidence type="ECO:0000256" key="11">
    <source>
        <dbReference type="PIRSR" id="PIRSR001362-3"/>
    </source>
</evidence>
<organism evidence="12 13">
    <name type="scientific">Brevibacillus brevis</name>
    <name type="common">Bacillus brevis</name>
    <dbReference type="NCBI Taxonomy" id="1393"/>
    <lineage>
        <taxon>Bacteria</taxon>
        <taxon>Bacillati</taxon>
        <taxon>Bacillota</taxon>
        <taxon>Bacilli</taxon>
        <taxon>Bacillales</taxon>
        <taxon>Paenibacillaceae</taxon>
        <taxon>Brevibacillus</taxon>
    </lineage>
</organism>
<feature type="binding site" evidence="10">
    <location>
        <begin position="311"/>
        <end position="315"/>
    </location>
    <ligand>
        <name>substrate</name>
    </ligand>
</feature>
<dbReference type="GO" id="GO:0006099">
    <property type="term" value="P:tricarboxylic acid cycle"/>
    <property type="evidence" value="ECO:0007669"/>
    <property type="project" value="UniProtKB-UniRule"/>
</dbReference>
<feature type="active site" description="Proton acceptor" evidence="9">
    <location>
        <position position="189"/>
    </location>
</feature>
<dbReference type="NCBIfam" id="TIGR01346">
    <property type="entry name" value="isocit_lyase"/>
    <property type="match status" value="1"/>
</dbReference>
<evidence type="ECO:0000256" key="7">
    <source>
        <dbReference type="ARBA" id="ARBA00023531"/>
    </source>
</evidence>
<comment type="pathway">
    <text evidence="1">Carbohydrate metabolism; glyoxylate cycle; (S)-malate from isocitrate: step 1/2.</text>
</comment>
<evidence type="ECO:0000256" key="3">
    <source>
        <dbReference type="ARBA" id="ARBA00012909"/>
    </source>
</evidence>
<reference evidence="12 13" key="1">
    <citation type="journal article" date="2015" name="Genome Announc.">
        <title>Draft Genome Sequence of Brevibacillus brevis DZQ7, a Plant Growth-Promoting Rhizobacterium with Broad-Spectrum Antimicrobial Activity.</title>
        <authorList>
            <person name="Hou Q."/>
            <person name="Wang C."/>
            <person name="Hou X."/>
            <person name="Xia Z."/>
            <person name="Ye J."/>
            <person name="Liu K."/>
            <person name="Liu H."/>
            <person name="Wang J."/>
            <person name="Guo H."/>
            <person name="Yu X."/>
            <person name="Yang Y."/>
            <person name="Du B."/>
            <person name="Ding Y."/>
        </authorList>
    </citation>
    <scope>NUCLEOTIDE SEQUENCE [LARGE SCALE GENOMIC DNA]</scope>
    <source>
        <strain evidence="12 13">DZQ7</strain>
    </source>
</reference>
<feature type="binding site" evidence="10">
    <location>
        <position position="345"/>
    </location>
    <ligand>
        <name>substrate</name>
    </ligand>
</feature>
<evidence type="ECO:0000256" key="2">
    <source>
        <dbReference type="ARBA" id="ARBA00005704"/>
    </source>
</evidence>
<dbReference type="GO" id="GO:0006097">
    <property type="term" value="P:glyoxylate cycle"/>
    <property type="evidence" value="ECO:0007669"/>
    <property type="project" value="UniProtKB-KW"/>
</dbReference>
<protein>
    <recommendedName>
        <fullName evidence="3 8">Isocitrate lyase</fullName>
        <ecNumber evidence="3 8">4.1.3.1</ecNumber>
    </recommendedName>
</protein>
<evidence type="ECO:0000256" key="10">
    <source>
        <dbReference type="PIRSR" id="PIRSR001362-2"/>
    </source>
</evidence>
<dbReference type="AlphaFoldDB" id="A0A2Z4MAV3"/>
<proteinExistence type="inferred from homology"/>
<dbReference type="GO" id="GO:0046872">
    <property type="term" value="F:metal ion binding"/>
    <property type="evidence" value="ECO:0007669"/>
    <property type="project" value="UniProtKB-KW"/>
</dbReference>
<feature type="binding site" evidence="11">
    <location>
        <position position="151"/>
    </location>
    <ligand>
        <name>Mg(2+)</name>
        <dbReference type="ChEBI" id="CHEBI:18420"/>
    </ligand>
</feature>
<dbReference type="Pfam" id="PF00463">
    <property type="entry name" value="ICL"/>
    <property type="match status" value="2"/>
</dbReference>
<evidence type="ECO:0000313" key="13">
    <source>
        <dbReference type="Proteomes" id="UP000036061"/>
    </source>
</evidence>
<dbReference type="InterPro" id="IPR006254">
    <property type="entry name" value="Isocitrate_lyase"/>
</dbReference>
<dbReference type="InterPro" id="IPR015813">
    <property type="entry name" value="Pyrv/PenolPyrv_kinase-like_dom"/>
</dbReference>
<dbReference type="SUPFAM" id="SSF51621">
    <property type="entry name" value="Phosphoenolpyruvate/pyruvate domain"/>
    <property type="match status" value="1"/>
</dbReference>
<dbReference type="InterPro" id="IPR018523">
    <property type="entry name" value="Isocitrate_lyase_ph_CS"/>
</dbReference>
<comment type="similarity">
    <text evidence="2">Belongs to the isocitrate lyase/PEP mutase superfamily. Isocitrate lyase family.</text>
</comment>
<keyword evidence="4" id="KW-0329">Glyoxylate bypass</keyword>
<dbReference type="InterPro" id="IPR039556">
    <property type="entry name" value="ICL/PEPM"/>
</dbReference>
<dbReference type="NCBIfam" id="NF011645">
    <property type="entry name" value="PRK15063.1"/>
    <property type="match status" value="1"/>
</dbReference>
<feature type="binding site" evidence="10">
    <location>
        <begin position="90"/>
        <end position="92"/>
    </location>
    <ligand>
        <name>substrate</name>
    </ligand>
</feature>
<dbReference type="RefSeq" id="WP_048035500.1">
    <property type="nucleotide sequence ID" value="NZ_CP030117.1"/>
</dbReference>
<keyword evidence="11" id="KW-0460">Magnesium</keyword>
<accession>A0A2Z4MAV3</accession>
<evidence type="ECO:0000256" key="6">
    <source>
        <dbReference type="ARBA" id="ARBA00023239"/>
    </source>
</evidence>
<comment type="catalytic activity">
    <reaction evidence="7">
        <text>D-threo-isocitrate = glyoxylate + succinate</text>
        <dbReference type="Rhea" id="RHEA:13245"/>
        <dbReference type="ChEBI" id="CHEBI:15562"/>
        <dbReference type="ChEBI" id="CHEBI:30031"/>
        <dbReference type="ChEBI" id="CHEBI:36655"/>
        <dbReference type="EC" id="4.1.3.1"/>
    </reaction>
</comment>
<dbReference type="Gene3D" id="3.20.20.60">
    <property type="entry name" value="Phosphoenolpyruvate-binding domains"/>
    <property type="match status" value="1"/>
</dbReference>
<evidence type="ECO:0000256" key="4">
    <source>
        <dbReference type="ARBA" id="ARBA00022435"/>
    </source>
</evidence>
<dbReference type="Proteomes" id="UP000036061">
    <property type="component" value="Chromosome"/>
</dbReference>
<dbReference type="PANTHER" id="PTHR21631">
    <property type="entry name" value="ISOCITRATE LYASE/MALATE SYNTHASE"/>
    <property type="match status" value="1"/>
</dbReference>
<keyword evidence="11" id="KW-0479">Metal-binding</keyword>
<keyword evidence="5" id="KW-0816">Tricarboxylic acid cycle</keyword>
<feature type="binding site" evidence="10">
    <location>
        <position position="226"/>
    </location>
    <ligand>
        <name>substrate</name>
    </ligand>
</feature>
<dbReference type="PANTHER" id="PTHR21631:SF3">
    <property type="entry name" value="BIFUNCTIONAL GLYOXYLATE CYCLE PROTEIN"/>
    <property type="match status" value="1"/>
</dbReference>
<feature type="binding site" evidence="10">
    <location>
        <begin position="190"/>
        <end position="191"/>
    </location>
    <ligand>
        <name>substrate</name>
    </ligand>
</feature>
<evidence type="ECO:0000256" key="8">
    <source>
        <dbReference type="NCBIfam" id="TIGR01346"/>
    </source>
</evidence>
<evidence type="ECO:0000256" key="9">
    <source>
        <dbReference type="PIRSR" id="PIRSR001362-1"/>
    </source>
</evidence>
<evidence type="ECO:0000256" key="1">
    <source>
        <dbReference type="ARBA" id="ARBA00004793"/>
    </source>
</evidence>
<dbReference type="FunFam" id="3.20.20.60:FF:000005">
    <property type="entry name" value="Isocitrate lyase"/>
    <property type="match status" value="1"/>
</dbReference>
<evidence type="ECO:0000256" key="5">
    <source>
        <dbReference type="ARBA" id="ARBA00022532"/>
    </source>
</evidence>